<protein>
    <submittedName>
        <fullName evidence="13">DUF221-domain-containing protein</fullName>
    </submittedName>
</protein>
<keyword evidence="6 8" id="KW-0472">Membrane</keyword>
<evidence type="ECO:0000256" key="7">
    <source>
        <dbReference type="SAM" id="MobiDB-lite"/>
    </source>
</evidence>
<gene>
    <name evidence="13" type="ORF">K469DRAFT_717299</name>
</gene>
<feature type="transmembrane region" description="Helical" evidence="8">
    <location>
        <begin position="154"/>
        <end position="173"/>
    </location>
</feature>
<keyword evidence="3" id="KW-0813">Transport</keyword>
<dbReference type="GO" id="GO:0005886">
    <property type="term" value="C:plasma membrane"/>
    <property type="evidence" value="ECO:0007669"/>
    <property type="project" value="TreeGrafter"/>
</dbReference>
<evidence type="ECO:0000256" key="8">
    <source>
        <dbReference type="SAM" id="Phobius"/>
    </source>
</evidence>
<dbReference type="PANTHER" id="PTHR13018">
    <property type="entry name" value="PROBABLE MEMBRANE PROTEIN DUF221-RELATED"/>
    <property type="match status" value="1"/>
</dbReference>
<dbReference type="Proteomes" id="UP000800200">
    <property type="component" value="Unassembled WGS sequence"/>
</dbReference>
<reference evidence="13" key="1">
    <citation type="journal article" date="2020" name="Stud. Mycol.">
        <title>101 Dothideomycetes genomes: a test case for predicting lifestyles and emergence of pathogens.</title>
        <authorList>
            <person name="Haridas S."/>
            <person name="Albert R."/>
            <person name="Binder M."/>
            <person name="Bloem J."/>
            <person name="Labutti K."/>
            <person name="Salamov A."/>
            <person name="Andreopoulos B."/>
            <person name="Baker S."/>
            <person name="Barry K."/>
            <person name="Bills G."/>
            <person name="Bluhm B."/>
            <person name="Cannon C."/>
            <person name="Castanera R."/>
            <person name="Culley D."/>
            <person name="Daum C."/>
            <person name="Ezra D."/>
            <person name="Gonzalez J."/>
            <person name="Henrissat B."/>
            <person name="Kuo A."/>
            <person name="Liang C."/>
            <person name="Lipzen A."/>
            <person name="Lutzoni F."/>
            <person name="Magnuson J."/>
            <person name="Mondo S."/>
            <person name="Nolan M."/>
            <person name="Ohm R."/>
            <person name="Pangilinan J."/>
            <person name="Park H.-J."/>
            <person name="Ramirez L."/>
            <person name="Alfaro M."/>
            <person name="Sun H."/>
            <person name="Tritt A."/>
            <person name="Yoshinaga Y."/>
            <person name="Zwiers L.-H."/>
            <person name="Turgeon B."/>
            <person name="Goodwin S."/>
            <person name="Spatafora J."/>
            <person name="Crous P."/>
            <person name="Grigoriev I."/>
        </authorList>
    </citation>
    <scope>NUCLEOTIDE SEQUENCE</scope>
    <source>
        <strain evidence="13">CBS 207.26</strain>
    </source>
</reference>
<dbReference type="EMBL" id="ML994615">
    <property type="protein sequence ID" value="KAF2192714.1"/>
    <property type="molecule type" value="Genomic_DNA"/>
</dbReference>
<dbReference type="Pfam" id="PF14703">
    <property type="entry name" value="PHM7_cyt"/>
    <property type="match status" value="1"/>
</dbReference>
<evidence type="ECO:0000259" key="12">
    <source>
        <dbReference type="Pfam" id="PF14703"/>
    </source>
</evidence>
<keyword evidence="5 8" id="KW-1133">Transmembrane helix</keyword>
<evidence type="ECO:0000259" key="11">
    <source>
        <dbReference type="Pfam" id="PF13967"/>
    </source>
</evidence>
<dbReference type="InterPro" id="IPR003864">
    <property type="entry name" value="CSC1/OSCA1-like_7TM"/>
</dbReference>
<comment type="subcellular location">
    <subcellularLocation>
        <location evidence="1">Membrane</location>
        <topology evidence="1">Multi-pass membrane protein</topology>
    </subcellularLocation>
</comment>
<name>A0A6A6EMD2_9PEZI</name>
<feature type="domain" description="CSC1/OSCA1-like N-terminal transmembrane" evidence="11">
    <location>
        <begin position="27"/>
        <end position="175"/>
    </location>
</feature>
<dbReference type="Pfam" id="PF13967">
    <property type="entry name" value="RSN1_TM"/>
    <property type="match status" value="1"/>
</dbReference>
<feature type="transmembrane region" description="Helical" evidence="8">
    <location>
        <begin position="107"/>
        <end position="126"/>
    </location>
</feature>
<evidence type="ECO:0000313" key="13">
    <source>
        <dbReference type="EMBL" id="KAF2192714.1"/>
    </source>
</evidence>
<dbReference type="Pfam" id="PF12621">
    <property type="entry name" value="PHM7_ext"/>
    <property type="match status" value="1"/>
</dbReference>
<dbReference type="GO" id="GO:0005227">
    <property type="term" value="F:calcium-activated cation channel activity"/>
    <property type="evidence" value="ECO:0007669"/>
    <property type="project" value="InterPro"/>
</dbReference>
<dbReference type="InterPro" id="IPR045122">
    <property type="entry name" value="Csc1-like"/>
</dbReference>
<feature type="transmembrane region" description="Helical" evidence="8">
    <location>
        <begin position="646"/>
        <end position="670"/>
    </location>
</feature>
<evidence type="ECO:0000256" key="5">
    <source>
        <dbReference type="ARBA" id="ARBA00022989"/>
    </source>
</evidence>
<feature type="transmembrane region" description="Helical" evidence="8">
    <location>
        <begin position="553"/>
        <end position="569"/>
    </location>
</feature>
<evidence type="ECO:0000313" key="14">
    <source>
        <dbReference type="Proteomes" id="UP000800200"/>
    </source>
</evidence>
<feature type="transmembrane region" description="Helical" evidence="8">
    <location>
        <begin position="399"/>
        <end position="423"/>
    </location>
</feature>
<dbReference type="InterPro" id="IPR032880">
    <property type="entry name" value="CSC1/OSCA1-like_N"/>
</dbReference>
<evidence type="ECO:0000256" key="4">
    <source>
        <dbReference type="ARBA" id="ARBA00022692"/>
    </source>
</evidence>
<feature type="transmembrane region" description="Helical" evidence="8">
    <location>
        <begin position="598"/>
        <end position="625"/>
    </location>
</feature>
<feature type="compositionally biased region" description="Basic and acidic residues" evidence="7">
    <location>
        <begin position="281"/>
        <end position="290"/>
    </location>
</feature>
<feature type="domain" description="10TM putative phosphate transporter extracellular tail" evidence="10">
    <location>
        <begin position="755"/>
        <end position="845"/>
    </location>
</feature>
<feature type="compositionally biased region" description="Basic residues" evidence="7">
    <location>
        <begin position="264"/>
        <end position="273"/>
    </location>
</feature>
<dbReference type="PANTHER" id="PTHR13018:SF26">
    <property type="entry name" value="DOMAIN PROTEIN, PUTATIVE (AFU_ORTHOLOGUE AFUA_5G10920)-RELATED"/>
    <property type="match status" value="1"/>
</dbReference>
<feature type="transmembrane region" description="Helical" evidence="8">
    <location>
        <begin position="676"/>
        <end position="693"/>
    </location>
</feature>
<proteinExistence type="inferred from homology"/>
<dbReference type="Pfam" id="PF02714">
    <property type="entry name" value="RSN1_7TM"/>
    <property type="match status" value="1"/>
</dbReference>
<evidence type="ECO:0000259" key="10">
    <source>
        <dbReference type="Pfam" id="PF12621"/>
    </source>
</evidence>
<evidence type="ECO:0000256" key="1">
    <source>
        <dbReference type="ARBA" id="ARBA00004141"/>
    </source>
</evidence>
<feature type="region of interest" description="Disordered" evidence="7">
    <location>
        <begin position="261"/>
        <end position="301"/>
    </location>
</feature>
<feature type="domain" description="CSC1/OSCA1-like cytosolic" evidence="12">
    <location>
        <begin position="198"/>
        <end position="384"/>
    </location>
</feature>
<dbReference type="InterPro" id="IPR027815">
    <property type="entry name" value="CSC1/OSCA1-like_cyt"/>
</dbReference>
<evidence type="ECO:0000259" key="9">
    <source>
        <dbReference type="Pfam" id="PF02714"/>
    </source>
</evidence>
<dbReference type="InterPro" id="IPR022257">
    <property type="entry name" value="PHM7_ext"/>
</dbReference>
<evidence type="ECO:0000256" key="2">
    <source>
        <dbReference type="ARBA" id="ARBA00007779"/>
    </source>
</evidence>
<dbReference type="OrthoDB" id="1076608at2759"/>
<feature type="transmembrane region" description="Helical" evidence="8">
    <location>
        <begin position="443"/>
        <end position="463"/>
    </location>
</feature>
<sequence length="861" mass="97179">MDLSVNDSFGVWDEERKPRGSASLASIVAAFVPTWVTAILFLAIFAAIRHRYPKIYAPRTFIGTIPEKDRTPSASRSYFDWVHTLRVVPDKFTLYHHSLDSYLYLRFLRTMIFICVVGCCLTWPILMPINATGGGVSSQLDKIAIGNVAKKKRLYAHAVIAWIFFGFVMFVVARERLWLIGLRQAWNLSKPNAKRLSSRTVLFLSAPKEALDEQNLHRYFGDDAVRCWPATKADTLESLVADRNSKAEQLEAAEITLIQNVNKKERKGQRKNSQRNGNEPNYDHLPDTVKKSLRPTHRLTVPPVGKKVDSIEWFRQQIKEKESDIEKARESYESPDSQGAAAVFVEFKSQAAAQRAYQQISSSEILALNPRFAGVMPKEIIWNNLTIPPARRISQEGMALGLVIAAIIFWSIPVAFVGAISNISYLAENYKWLDFLNKLPGSVLGLLTGLLPPLLTSLLSKYVPNIFRYIFKSFGEPTNTSAELKVQKWYYVFQVTQVFLVTTLSSGAAAVASQIAHDPTSVPTLLAERLPRASNFYLTYFIVQGTTSSADNMLNYSDLLLYLFFYYFVDKTPRQKYNSYTTMQGIAWGKVFPKYTNFTVIAIAYSCVAPLVLGFAAVGLSMFYFSYRYMLLYTVQSTIDTKGHSYTLALQQLLTGVYLAELCLIGLFGIRQATGPSIMIAVLFIVTIVYNATMNRYFTPLEKFLPADLAIESEDGDEETPLLSSVEEGHSESNIQRLGQRAHVPAQVLDPIARFFEPHIFASYKAMKAWLKDGEFDEGDVPEYKEEDVKKAYLNPAFTSGTPLVWLARDGMGVSRNEVRECEEKGLKASDQGAWVDEKGRVKWNVKDFGEIPIFEEEVKY</sequence>
<feature type="transmembrane region" description="Helical" evidence="8">
    <location>
        <begin position="20"/>
        <end position="48"/>
    </location>
</feature>
<evidence type="ECO:0000256" key="6">
    <source>
        <dbReference type="ARBA" id="ARBA00023136"/>
    </source>
</evidence>
<comment type="similarity">
    <text evidence="2">Belongs to the CSC1 (TC 1.A.17) family.</text>
</comment>
<evidence type="ECO:0000256" key="3">
    <source>
        <dbReference type="ARBA" id="ARBA00022448"/>
    </source>
</evidence>
<dbReference type="AlphaFoldDB" id="A0A6A6EMD2"/>
<keyword evidence="4 8" id="KW-0812">Transmembrane</keyword>
<keyword evidence="14" id="KW-1185">Reference proteome</keyword>
<accession>A0A6A6EMD2</accession>
<organism evidence="13 14">
    <name type="scientific">Zopfia rhizophila CBS 207.26</name>
    <dbReference type="NCBI Taxonomy" id="1314779"/>
    <lineage>
        <taxon>Eukaryota</taxon>
        <taxon>Fungi</taxon>
        <taxon>Dikarya</taxon>
        <taxon>Ascomycota</taxon>
        <taxon>Pezizomycotina</taxon>
        <taxon>Dothideomycetes</taxon>
        <taxon>Dothideomycetes incertae sedis</taxon>
        <taxon>Zopfiaceae</taxon>
        <taxon>Zopfia</taxon>
    </lineage>
</organism>
<feature type="domain" description="CSC1/OSCA1-like 7TM region" evidence="9">
    <location>
        <begin position="401"/>
        <end position="668"/>
    </location>
</feature>